<keyword evidence="7" id="KW-0460">Magnesium</keyword>
<dbReference type="GO" id="GO:0005524">
    <property type="term" value="F:ATP binding"/>
    <property type="evidence" value="ECO:0007669"/>
    <property type="project" value="UniProtKB-KW"/>
</dbReference>
<dbReference type="HAMAP" id="MF_00020">
    <property type="entry name" value="Acetate_kinase"/>
    <property type="match status" value="1"/>
</dbReference>
<evidence type="ECO:0000256" key="4">
    <source>
        <dbReference type="ARBA" id="ARBA00022741"/>
    </source>
</evidence>
<evidence type="ECO:0000256" key="2">
    <source>
        <dbReference type="ARBA" id="ARBA00022679"/>
    </source>
</evidence>
<dbReference type="SUPFAM" id="SSF53067">
    <property type="entry name" value="Actin-like ATPase domain"/>
    <property type="match status" value="2"/>
</dbReference>
<dbReference type="PRINTS" id="PR00471">
    <property type="entry name" value="ACETATEKNASE"/>
</dbReference>
<dbReference type="EMBL" id="UOFZ01000064">
    <property type="protein sequence ID" value="VAX12756.1"/>
    <property type="molecule type" value="Genomic_DNA"/>
</dbReference>
<dbReference type="InterPro" id="IPR004372">
    <property type="entry name" value="Ac/propionate_kinase"/>
</dbReference>
<dbReference type="PIRSF" id="PIRSF000722">
    <property type="entry name" value="Acetate_prop_kin"/>
    <property type="match status" value="1"/>
</dbReference>
<reference evidence="8" key="1">
    <citation type="submission" date="2018-06" db="EMBL/GenBank/DDBJ databases">
        <authorList>
            <person name="Zhirakovskaya E."/>
        </authorList>
    </citation>
    <scope>NUCLEOTIDE SEQUENCE</scope>
</reference>
<protein>
    <submittedName>
        <fullName evidence="8">Acetate kinase</fullName>
        <ecNumber evidence="8">2.7.2.1</ecNumber>
    </submittedName>
</protein>
<evidence type="ECO:0000256" key="1">
    <source>
        <dbReference type="ARBA" id="ARBA00022490"/>
    </source>
</evidence>
<dbReference type="AlphaFoldDB" id="A0A3B1B3B0"/>
<dbReference type="GO" id="GO:0008776">
    <property type="term" value="F:acetate kinase activity"/>
    <property type="evidence" value="ECO:0007669"/>
    <property type="project" value="UniProtKB-EC"/>
</dbReference>
<dbReference type="Gene3D" id="3.30.420.40">
    <property type="match status" value="2"/>
</dbReference>
<dbReference type="Pfam" id="PF00871">
    <property type="entry name" value="Acetate_kinase"/>
    <property type="match status" value="1"/>
</dbReference>
<evidence type="ECO:0000256" key="3">
    <source>
        <dbReference type="ARBA" id="ARBA00022723"/>
    </source>
</evidence>
<dbReference type="PANTHER" id="PTHR21060:SF21">
    <property type="entry name" value="ACETATE KINASE"/>
    <property type="match status" value="1"/>
</dbReference>
<dbReference type="InterPro" id="IPR000890">
    <property type="entry name" value="Aliphatic_acid_kin_short-chain"/>
</dbReference>
<sequence>MSTPAAAILVINAGSSSLKFAVYAIQTPRQQVRLYHGAIENMDGENSARFSLLADKSTPLKDEAIDAVDQHQAMRYLLDWLEQHSAEWRIVAAGHRLVHGGAHFTQPVRLDQAQIEQLRSYIPLAPLHMPHNLAAIEALWQQRPNLPQVACFDTAFHHSMPELEQIFALPRQYREQGIRRYGFHGLSYEYIASVLPEHLGDQAEGRIIVAHLGHGASLCALHRRKSMATSMSFTPLDGIPMATRPGALDPGVLLYLLREKGLSLSALETLLNHQSGLLGLSGFSGDMRQLLADPRPAAAQAIDYFVHHTQRTIASLAGALGGLDALVFTAGIGENAPRIRARICQQGAWLGIALDAEANAQNRIRISSPDSRVSVWRIATNEELVIARHTQGFITGEAAFPEKEKRA</sequence>
<gene>
    <name evidence="8" type="ORF">MNBD_GAMMA24-1746</name>
</gene>
<dbReference type="EC" id="2.7.2.1" evidence="8"/>
<organism evidence="8">
    <name type="scientific">hydrothermal vent metagenome</name>
    <dbReference type="NCBI Taxonomy" id="652676"/>
    <lineage>
        <taxon>unclassified sequences</taxon>
        <taxon>metagenomes</taxon>
        <taxon>ecological metagenomes</taxon>
    </lineage>
</organism>
<dbReference type="NCBIfam" id="TIGR00016">
    <property type="entry name" value="ackA"/>
    <property type="match status" value="1"/>
</dbReference>
<keyword evidence="2 8" id="KW-0808">Transferase</keyword>
<proteinExistence type="inferred from homology"/>
<dbReference type="GO" id="GO:0006083">
    <property type="term" value="P:acetate metabolic process"/>
    <property type="evidence" value="ECO:0007669"/>
    <property type="project" value="TreeGrafter"/>
</dbReference>
<dbReference type="InterPro" id="IPR023865">
    <property type="entry name" value="Aliphatic_acid_kinase_CS"/>
</dbReference>
<keyword evidence="4" id="KW-0547">Nucleotide-binding</keyword>
<dbReference type="PROSITE" id="PS01075">
    <property type="entry name" value="ACETATE_KINASE_1"/>
    <property type="match status" value="1"/>
</dbReference>
<evidence type="ECO:0000256" key="7">
    <source>
        <dbReference type="ARBA" id="ARBA00022842"/>
    </source>
</evidence>
<keyword evidence="3" id="KW-0479">Metal-binding</keyword>
<keyword evidence="5 8" id="KW-0418">Kinase</keyword>
<keyword evidence="1" id="KW-0963">Cytoplasm</keyword>
<dbReference type="InterPro" id="IPR043129">
    <property type="entry name" value="ATPase_NBD"/>
</dbReference>
<evidence type="ECO:0000313" key="8">
    <source>
        <dbReference type="EMBL" id="VAX12756.1"/>
    </source>
</evidence>
<accession>A0A3B1B3B0</accession>
<name>A0A3B1B3B0_9ZZZZ</name>
<evidence type="ECO:0000256" key="6">
    <source>
        <dbReference type="ARBA" id="ARBA00022840"/>
    </source>
</evidence>
<evidence type="ECO:0000256" key="5">
    <source>
        <dbReference type="ARBA" id="ARBA00022777"/>
    </source>
</evidence>
<dbReference type="PANTHER" id="PTHR21060">
    <property type="entry name" value="ACETATE KINASE"/>
    <property type="match status" value="1"/>
</dbReference>
<dbReference type="GO" id="GO:0005829">
    <property type="term" value="C:cytosol"/>
    <property type="evidence" value="ECO:0007669"/>
    <property type="project" value="TreeGrafter"/>
</dbReference>
<dbReference type="GO" id="GO:0046872">
    <property type="term" value="F:metal ion binding"/>
    <property type="evidence" value="ECO:0007669"/>
    <property type="project" value="UniProtKB-KW"/>
</dbReference>
<keyword evidence="6" id="KW-0067">ATP-binding</keyword>